<dbReference type="PANTHER" id="PTHR44196:SF1">
    <property type="entry name" value="DEHYDROGENASE_REDUCTASE SDR FAMILY MEMBER 7B"/>
    <property type="match status" value="1"/>
</dbReference>
<proteinExistence type="inferred from homology"/>
<gene>
    <name evidence="4" type="ORF">E6C48_03195</name>
</gene>
<dbReference type="PRINTS" id="PR00081">
    <property type="entry name" value="GDHRDH"/>
</dbReference>
<dbReference type="PANTHER" id="PTHR44196">
    <property type="entry name" value="DEHYDROGENASE/REDUCTASE SDR FAMILY MEMBER 7B"/>
    <property type="match status" value="1"/>
</dbReference>
<dbReference type="SUPFAM" id="SSF51735">
    <property type="entry name" value="NAD(P)-binding Rossmann-fold domains"/>
    <property type="match status" value="1"/>
</dbReference>
<keyword evidence="5" id="KW-1185">Reference proteome</keyword>
<dbReference type="InterPro" id="IPR002347">
    <property type="entry name" value="SDR_fam"/>
</dbReference>
<name>A0ABY2QF48_9HYPH</name>
<dbReference type="EMBL" id="SSNY01000001">
    <property type="protein sequence ID" value="THF60065.1"/>
    <property type="molecule type" value="Genomic_DNA"/>
</dbReference>
<comment type="similarity">
    <text evidence="1">Belongs to the short-chain dehydrogenases/reductases (SDR) family.</text>
</comment>
<evidence type="ECO:0000313" key="5">
    <source>
        <dbReference type="Proteomes" id="UP000306441"/>
    </source>
</evidence>
<dbReference type="PROSITE" id="PS00061">
    <property type="entry name" value="ADH_SHORT"/>
    <property type="match status" value="1"/>
</dbReference>
<dbReference type="InterPro" id="IPR020904">
    <property type="entry name" value="Sc_DH/Rdtase_CS"/>
</dbReference>
<sequence length="273" mass="29290">MALYRASPKDGIAWITGGSSGIGRALARELAAEGFTVAVTAREEDPIDSLIEETRDLPGRVLSYPCDVCDEQGMAATVDAIEASGEPIVLAVFNAGAYVPVSGENLSVRKFSRSFDVNVMGVVHGLVPVAGRMRQRGKGQVVMIGSISAYFGWPTTAAYGATKAALNAMAQSLRFDFDRVNIRLQVVNPGFIDTPLTQRTNFKLPALMAAGDAAHRIRKGIASGGFEIAFPGRLVYGLKGLALLPSSLRHRLITAFTGWKTRPSLPRTRRPRS</sequence>
<dbReference type="RefSeq" id="WP_136353889.1">
    <property type="nucleotide sequence ID" value="NZ_SSNY01000001.1"/>
</dbReference>
<feature type="domain" description="Ketoreductase" evidence="3">
    <location>
        <begin position="11"/>
        <end position="195"/>
    </location>
</feature>
<organism evidence="4 5">
    <name type="scientific">Ollibium composti</name>
    <dbReference type="NCBI Taxonomy" id="2675109"/>
    <lineage>
        <taxon>Bacteria</taxon>
        <taxon>Pseudomonadati</taxon>
        <taxon>Pseudomonadota</taxon>
        <taxon>Alphaproteobacteria</taxon>
        <taxon>Hyphomicrobiales</taxon>
        <taxon>Phyllobacteriaceae</taxon>
        <taxon>Ollibium</taxon>
    </lineage>
</organism>
<accession>A0ABY2QF48</accession>
<dbReference type="InterPro" id="IPR057326">
    <property type="entry name" value="KR_dom"/>
</dbReference>
<evidence type="ECO:0000256" key="2">
    <source>
        <dbReference type="ARBA" id="ARBA00023002"/>
    </source>
</evidence>
<dbReference type="Proteomes" id="UP000306441">
    <property type="component" value="Unassembled WGS sequence"/>
</dbReference>
<evidence type="ECO:0000313" key="4">
    <source>
        <dbReference type="EMBL" id="THF60065.1"/>
    </source>
</evidence>
<protein>
    <submittedName>
        <fullName evidence="4">SDR family NAD(P)-dependent oxidoreductase</fullName>
    </submittedName>
</protein>
<reference evidence="4 5" key="1">
    <citation type="submission" date="2019-04" db="EMBL/GenBank/DDBJ databases">
        <title>Mesorhizobium composti sp. nov., isolated from compost.</title>
        <authorList>
            <person name="Lin S.-Y."/>
            <person name="Hameed A."/>
            <person name="Hsieh Y.-T."/>
            <person name="Young C.-C."/>
        </authorList>
    </citation>
    <scope>NUCLEOTIDE SEQUENCE [LARGE SCALE GENOMIC DNA]</scope>
    <source>
        <strain evidence="4 5">CC-YTH430</strain>
    </source>
</reference>
<comment type="caution">
    <text evidence="4">The sequence shown here is derived from an EMBL/GenBank/DDBJ whole genome shotgun (WGS) entry which is preliminary data.</text>
</comment>
<keyword evidence="2" id="KW-0560">Oxidoreductase</keyword>
<dbReference type="Pfam" id="PF00106">
    <property type="entry name" value="adh_short"/>
    <property type="match status" value="1"/>
</dbReference>
<dbReference type="InterPro" id="IPR036291">
    <property type="entry name" value="NAD(P)-bd_dom_sf"/>
</dbReference>
<evidence type="ECO:0000259" key="3">
    <source>
        <dbReference type="SMART" id="SM00822"/>
    </source>
</evidence>
<dbReference type="SMART" id="SM00822">
    <property type="entry name" value="PKS_KR"/>
    <property type="match status" value="1"/>
</dbReference>
<dbReference type="Gene3D" id="3.40.50.720">
    <property type="entry name" value="NAD(P)-binding Rossmann-like Domain"/>
    <property type="match status" value="1"/>
</dbReference>
<evidence type="ECO:0000256" key="1">
    <source>
        <dbReference type="ARBA" id="ARBA00006484"/>
    </source>
</evidence>